<proteinExistence type="predicted"/>
<reference evidence="3" key="3">
    <citation type="submission" date="2022-06" db="UniProtKB">
        <authorList>
            <consortium name="EnsemblPlants"/>
        </authorList>
    </citation>
    <scope>IDENTIFICATION</scope>
</reference>
<dbReference type="EnsemblPlants" id="TuG1812G0700006097.01.T01">
    <property type="protein sequence ID" value="TuG1812G0700006097.01.T01"/>
    <property type="gene ID" value="TuG1812G0700006097.01"/>
</dbReference>
<evidence type="ECO:0000313" key="4">
    <source>
        <dbReference type="Proteomes" id="UP000015106"/>
    </source>
</evidence>
<keyword evidence="4" id="KW-1185">Reference proteome</keyword>
<evidence type="ECO:0000313" key="3">
    <source>
        <dbReference type="EnsemblPlants" id="TuG1812G0700006097.01.T01"/>
    </source>
</evidence>
<reference evidence="4" key="1">
    <citation type="journal article" date="2013" name="Nature">
        <title>Draft genome of the wheat A-genome progenitor Triticum urartu.</title>
        <authorList>
            <person name="Ling H.Q."/>
            <person name="Zhao S."/>
            <person name="Liu D."/>
            <person name="Wang J."/>
            <person name="Sun H."/>
            <person name="Zhang C."/>
            <person name="Fan H."/>
            <person name="Li D."/>
            <person name="Dong L."/>
            <person name="Tao Y."/>
            <person name="Gao C."/>
            <person name="Wu H."/>
            <person name="Li Y."/>
            <person name="Cui Y."/>
            <person name="Guo X."/>
            <person name="Zheng S."/>
            <person name="Wang B."/>
            <person name="Yu K."/>
            <person name="Liang Q."/>
            <person name="Yang W."/>
            <person name="Lou X."/>
            <person name="Chen J."/>
            <person name="Feng M."/>
            <person name="Jian J."/>
            <person name="Zhang X."/>
            <person name="Luo G."/>
            <person name="Jiang Y."/>
            <person name="Liu J."/>
            <person name="Wang Z."/>
            <person name="Sha Y."/>
            <person name="Zhang B."/>
            <person name="Wu H."/>
            <person name="Tang D."/>
            <person name="Shen Q."/>
            <person name="Xue P."/>
            <person name="Zou S."/>
            <person name="Wang X."/>
            <person name="Liu X."/>
            <person name="Wang F."/>
            <person name="Yang Y."/>
            <person name="An X."/>
            <person name="Dong Z."/>
            <person name="Zhang K."/>
            <person name="Zhang X."/>
            <person name="Luo M.C."/>
            <person name="Dvorak J."/>
            <person name="Tong Y."/>
            <person name="Wang J."/>
            <person name="Yang H."/>
            <person name="Li Z."/>
            <person name="Wang D."/>
            <person name="Zhang A."/>
            <person name="Wang J."/>
        </authorList>
    </citation>
    <scope>NUCLEOTIDE SEQUENCE</scope>
    <source>
        <strain evidence="4">cv. G1812</strain>
    </source>
</reference>
<dbReference type="Gramene" id="TuG1812G0700006097.01.T01">
    <property type="protein sequence ID" value="TuG1812G0700006097.01.T01"/>
    <property type="gene ID" value="TuG1812G0700006097.01"/>
</dbReference>
<dbReference type="InterPro" id="IPR022059">
    <property type="entry name" value="DUF3615"/>
</dbReference>
<feature type="region of interest" description="Disordered" evidence="1">
    <location>
        <begin position="1"/>
        <end position="22"/>
    </location>
</feature>
<organism evidence="3 4">
    <name type="scientific">Triticum urartu</name>
    <name type="common">Red wild einkorn</name>
    <name type="synonym">Crithodium urartu</name>
    <dbReference type="NCBI Taxonomy" id="4572"/>
    <lineage>
        <taxon>Eukaryota</taxon>
        <taxon>Viridiplantae</taxon>
        <taxon>Streptophyta</taxon>
        <taxon>Embryophyta</taxon>
        <taxon>Tracheophyta</taxon>
        <taxon>Spermatophyta</taxon>
        <taxon>Magnoliopsida</taxon>
        <taxon>Liliopsida</taxon>
        <taxon>Poales</taxon>
        <taxon>Poaceae</taxon>
        <taxon>BOP clade</taxon>
        <taxon>Pooideae</taxon>
        <taxon>Triticodae</taxon>
        <taxon>Triticeae</taxon>
        <taxon>Triticinae</taxon>
        <taxon>Triticum</taxon>
    </lineage>
</organism>
<feature type="domain" description="DUF3615" evidence="2">
    <location>
        <begin position="44"/>
        <end position="158"/>
    </location>
</feature>
<dbReference type="PANTHER" id="PTHR34710:SF20">
    <property type="entry name" value="OS10G0550200 PROTEIN"/>
    <property type="match status" value="1"/>
</dbReference>
<evidence type="ECO:0000259" key="2">
    <source>
        <dbReference type="Pfam" id="PF12274"/>
    </source>
</evidence>
<protein>
    <recommendedName>
        <fullName evidence="2">DUF3615 domain-containing protein</fullName>
    </recommendedName>
</protein>
<dbReference type="AlphaFoldDB" id="A0A8R7VAT9"/>
<accession>A0A8R7VAT9</accession>
<reference evidence="3" key="2">
    <citation type="submission" date="2018-03" db="EMBL/GenBank/DDBJ databases">
        <title>The Triticum urartu genome reveals the dynamic nature of wheat genome evolution.</title>
        <authorList>
            <person name="Ling H."/>
            <person name="Ma B."/>
            <person name="Shi X."/>
            <person name="Liu H."/>
            <person name="Dong L."/>
            <person name="Sun H."/>
            <person name="Cao Y."/>
            <person name="Gao Q."/>
            <person name="Zheng S."/>
            <person name="Li Y."/>
            <person name="Yu Y."/>
            <person name="Du H."/>
            <person name="Qi M."/>
            <person name="Li Y."/>
            <person name="Yu H."/>
            <person name="Cui Y."/>
            <person name="Wang N."/>
            <person name="Chen C."/>
            <person name="Wu H."/>
            <person name="Zhao Y."/>
            <person name="Zhang J."/>
            <person name="Li Y."/>
            <person name="Zhou W."/>
            <person name="Zhang B."/>
            <person name="Hu W."/>
            <person name="Eijk M."/>
            <person name="Tang J."/>
            <person name="Witsenboer H."/>
            <person name="Zhao S."/>
            <person name="Li Z."/>
            <person name="Zhang A."/>
            <person name="Wang D."/>
            <person name="Liang C."/>
        </authorList>
    </citation>
    <scope>NUCLEOTIDE SEQUENCE [LARGE SCALE GENOMIC DNA]</scope>
    <source>
        <strain evidence="3">cv. G1812</strain>
    </source>
</reference>
<name>A0A8R7VAT9_TRIUA</name>
<sequence>MTPDGDGFKTPERPDDYLDQSPSYSDDCAFTAADLERQTNEFITAALDHYNSQDQNQAKYELVQAITSAAIFSARGFYGHVNFTAKSNLENSEEEFLFAELYYDSDSDVYIPTCIVSLQGSERVGGVRGIESAGVYYGNEIPVDPQHCYACLEEVKHPKDGTLYETSHHVGGLYGYL</sequence>
<dbReference type="PANTHER" id="PTHR34710">
    <property type="entry name" value="OS03G0834100 PROTEIN"/>
    <property type="match status" value="1"/>
</dbReference>
<feature type="compositionally biased region" description="Basic and acidic residues" evidence="1">
    <location>
        <begin position="1"/>
        <end position="16"/>
    </location>
</feature>
<dbReference type="Proteomes" id="UP000015106">
    <property type="component" value="Chromosome 7"/>
</dbReference>
<evidence type="ECO:0000256" key="1">
    <source>
        <dbReference type="SAM" id="MobiDB-lite"/>
    </source>
</evidence>
<dbReference type="Pfam" id="PF12274">
    <property type="entry name" value="DUF3615"/>
    <property type="match status" value="1"/>
</dbReference>